<name>A0A103WL01_CYNCS</name>
<reference evidence="7 8" key="1">
    <citation type="journal article" date="2016" name="Sci. Rep.">
        <title>The genome sequence of the outbreeding globe artichoke constructed de novo incorporating a phase-aware low-pass sequencing strategy of F1 progeny.</title>
        <authorList>
            <person name="Scaglione D."/>
            <person name="Reyes-Chin-Wo S."/>
            <person name="Acquadro A."/>
            <person name="Froenicke L."/>
            <person name="Portis E."/>
            <person name="Beitel C."/>
            <person name="Tirone M."/>
            <person name="Mauro R."/>
            <person name="Lo Monaco A."/>
            <person name="Mauromicale G."/>
            <person name="Faccioli P."/>
            <person name="Cattivelli L."/>
            <person name="Rieseberg L."/>
            <person name="Michelmore R."/>
            <person name="Lanteri S."/>
        </authorList>
    </citation>
    <scope>NUCLEOTIDE SEQUENCE [LARGE SCALE GENOMIC DNA]</scope>
    <source>
        <strain evidence="7">2C</strain>
    </source>
</reference>
<organism evidence="7 8">
    <name type="scientific">Cynara cardunculus var. scolymus</name>
    <name type="common">Globe artichoke</name>
    <name type="synonym">Cynara scolymus</name>
    <dbReference type="NCBI Taxonomy" id="59895"/>
    <lineage>
        <taxon>Eukaryota</taxon>
        <taxon>Viridiplantae</taxon>
        <taxon>Streptophyta</taxon>
        <taxon>Embryophyta</taxon>
        <taxon>Tracheophyta</taxon>
        <taxon>Spermatophyta</taxon>
        <taxon>Magnoliopsida</taxon>
        <taxon>eudicotyledons</taxon>
        <taxon>Gunneridae</taxon>
        <taxon>Pentapetalae</taxon>
        <taxon>asterids</taxon>
        <taxon>campanulids</taxon>
        <taxon>Asterales</taxon>
        <taxon>Asteraceae</taxon>
        <taxon>Carduoideae</taxon>
        <taxon>Cardueae</taxon>
        <taxon>Carduinae</taxon>
        <taxon>Cynara</taxon>
    </lineage>
</organism>
<evidence type="ECO:0000256" key="1">
    <source>
        <dbReference type="ARBA" id="ARBA00004323"/>
    </source>
</evidence>
<dbReference type="Gramene" id="KVH74163">
    <property type="protein sequence ID" value="KVH74163"/>
    <property type="gene ID" value="Ccrd_025571"/>
</dbReference>
<dbReference type="EMBL" id="LEKV01006527">
    <property type="protein sequence ID" value="KVH74163.1"/>
    <property type="molecule type" value="Genomic_DNA"/>
</dbReference>
<sequence>MLTPVSSLCFELHEPHLALEYTIGKMLWISVRNARKPPTDPNSTLDDKDPDMKIFRPMARDIVSKASYQTYMKSSKYCIFTRGYEVFSPRIVESIYFECVPVIMN</sequence>
<evidence type="ECO:0000256" key="3">
    <source>
        <dbReference type="ARBA" id="ARBA00022676"/>
    </source>
</evidence>
<evidence type="ECO:0000256" key="5">
    <source>
        <dbReference type="ARBA" id="ARBA00023034"/>
    </source>
</evidence>
<protein>
    <submittedName>
        <fullName evidence="7">Exostosin-like protein</fullName>
    </submittedName>
</protein>
<evidence type="ECO:0000256" key="4">
    <source>
        <dbReference type="ARBA" id="ARBA00022968"/>
    </source>
</evidence>
<keyword evidence="5" id="KW-0333">Golgi apparatus</keyword>
<feature type="domain" description="Exostosin GT47" evidence="6">
    <location>
        <begin position="47"/>
        <end position="104"/>
    </location>
</feature>
<dbReference type="PANTHER" id="PTHR11062:SF77">
    <property type="entry name" value="GLYCOSYLTRANSFERASE FAMILY EXOSTOSIN PROTEIN"/>
    <property type="match status" value="1"/>
</dbReference>
<evidence type="ECO:0000313" key="7">
    <source>
        <dbReference type="EMBL" id="KVH74163.1"/>
    </source>
</evidence>
<keyword evidence="4" id="KW-0735">Signal-anchor</keyword>
<dbReference type="PANTHER" id="PTHR11062">
    <property type="entry name" value="EXOSTOSIN HEPARAN SULFATE GLYCOSYLTRANSFERASE -RELATED"/>
    <property type="match status" value="1"/>
</dbReference>
<keyword evidence="8" id="KW-1185">Reference proteome</keyword>
<comment type="subcellular location">
    <subcellularLocation>
        <location evidence="1">Golgi apparatus membrane</location>
        <topology evidence="1">Single-pass type II membrane protein</topology>
    </subcellularLocation>
</comment>
<dbReference type="AlphaFoldDB" id="A0A103WL01"/>
<dbReference type="Proteomes" id="UP000243975">
    <property type="component" value="Unassembled WGS sequence"/>
</dbReference>
<dbReference type="InterPro" id="IPR040911">
    <property type="entry name" value="Exostosin_GT47"/>
</dbReference>
<dbReference type="STRING" id="59895.A0A103WL01"/>
<dbReference type="InterPro" id="IPR004263">
    <property type="entry name" value="Exostosin"/>
</dbReference>
<evidence type="ECO:0000259" key="6">
    <source>
        <dbReference type="Pfam" id="PF03016"/>
    </source>
</evidence>
<keyword evidence="4" id="KW-0812">Transmembrane</keyword>
<dbReference type="GO" id="GO:0016757">
    <property type="term" value="F:glycosyltransferase activity"/>
    <property type="evidence" value="ECO:0007669"/>
    <property type="project" value="UniProtKB-KW"/>
</dbReference>
<comment type="similarity">
    <text evidence="2">Belongs to the glycosyltransferase 47 family.</text>
</comment>
<evidence type="ECO:0000313" key="8">
    <source>
        <dbReference type="Proteomes" id="UP000243975"/>
    </source>
</evidence>
<evidence type="ECO:0000256" key="2">
    <source>
        <dbReference type="ARBA" id="ARBA00010271"/>
    </source>
</evidence>
<accession>A0A103WL01</accession>
<gene>
    <name evidence="7" type="ORF">Ccrd_025571</name>
</gene>
<proteinExistence type="inferred from homology"/>
<keyword evidence="3" id="KW-0808">Transferase</keyword>
<dbReference type="Pfam" id="PF03016">
    <property type="entry name" value="Exostosin_GT47"/>
    <property type="match status" value="1"/>
</dbReference>
<keyword evidence="3" id="KW-0328">Glycosyltransferase</keyword>
<dbReference type="GO" id="GO:0000139">
    <property type="term" value="C:Golgi membrane"/>
    <property type="evidence" value="ECO:0007669"/>
    <property type="project" value="UniProtKB-SubCell"/>
</dbReference>
<comment type="caution">
    <text evidence="7">The sequence shown here is derived from an EMBL/GenBank/DDBJ whole genome shotgun (WGS) entry which is preliminary data.</text>
</comment>